<sequence>MQGIFASFHGSALAAPCPKTAEYPKRMQDMDGAFPTYPHKPADILCLGLDRAYLPQWGMHDPHLSVRSYQRACVSAAFIPHSDSRPRPYLASSMPFHNAPFRVTCCFHGLA</sequence>
<gene>
    <name evidence="1" type="ORF">DL89DRAFT_266240</name>
</gene>
<dbReference type="EMBL" id="MCFD01000004">
    <property type="protein sequence ID" value="ORX71230.1"/>
    <property type="molecule type" value="Genomic_DNA"/>
</dbReference>
<name>A0A1Y1WCG7_9FUNG</name>
<dbReference type="AlphaFoldDB" id="A0A1Y1WCG7"/>
<dbReference type="Proteomes" id="UP000193922">
    <property type="component" value="Unassembled WGS sequence"/>
</dbReference>
<evidence type="ECO:0000313" key="1">
    <source>
        <dbReference type="EMBL" id="ORX71230.1"/>
    </source>
</evidence>
<dbReference type="GeneID" id="63803662"/>
<dbReference type="RefSeq" id="XP_040744745.1">
    <property type="nucleotide sequence ID" value="XM_040887014.1"/>
</dbReference>
<comment type="caution">
    <text evidence="1">The sequence shown here is derived from an EMBL/GenBank/DDBJ whole genome shotgun (WGS) entry which is preliminary data.</text>
</comment>
<protein>
    <submittedName>
        <fullName evidence="1">Uncharacterized protein</fullName>
    </submittedName>
</protein>
<reference evidence="1 2" key="1">
    <citation type="submission" date="2016-07" db="EMBL/GenBank/DDBJ databases">
        <title>Pervasive Adenine N6-methylation of Active Genes in Fungi.</title>
        <authorList>
            <consortium name="DOE Joint Genome Institute"/>
            <person name="Mondo S.J."/>
            <person name="Dannebaum R.O."/>
            <person name="Kuo R.C."/>
            <person name="Labutti K."/>
            <person name="Haridas S."/>
            <person name="Kuo A."/>
            <person name="Salamov A."/>
            <person name="Ahrendt S.R."/>
            <person name="Lipzen A."/>
            <person name="Sullivan W."/>
            <person name="Andreopoulos W.B."/>
            <person name="Clum A."/>
            <person name="Lindquist E."/>
            <person name="Daum C."/>
            <person name="Ramamoorthy G.K."/>
            <person name="Gryganskyi A."/>
            <person name="Culley D."/>
            <person name="Magnuson J.K."/>
            <person name="James T.Y."/>
            <person name="O'Malley M.A."/>
            <person name="Stajich J.E."/>
            <person name="Spatafora J.W."/>
            <person name="Visel A."/>
            <person name="Grigoriev I.V."/>
        </authorList>
    </citation>
    <scope>NUCLEOTIDE SEQUENCE [LARGE SCALE GENOMIC DNA]</scope>
    <source>
        <strain evidence="1 2">ATCC 12442</strain>
    </source>
</reference>
<evidence type="ECO:0000313" key="2">
    <source>
        <dbReference type="Proteomes" id="UP000193922"/>
    </source>
</evidence>
<keyword evidence="2" id="KW-1185">Reference proteome</keyword>
<proteinExistence type="predicted"/>
<accession>A0A1Y1WCG7</accession>
<organism evidence="1 2">
    <name type="scientific">Linderina pennispora</name>
    <dbReference type="NCBI Taxonomy" id="61395"/>
    <lineage>
        <taxon>Eukaryota</taxon>
        <taxon>Fungi</taxon>
        <taxon>Fungi incertae sedis</taxon>
        <taxon>Zoopagomycota</taxon>
        <taxon>Kickxellomycotina</taxon>
        <taxon>Kickxellomycetes</taxon>
        <taxon>Kickxellales</taxon>
        <taxon>Kickxellaceae</taxon>
        <taxon>Linderina</taxon>
    </lineage>
</organism>